<dbReference type="Proteomes" id="UP000233556">
    <property type="component" value="Unassembled WGS sequence"/>
</dbReference>
<evidence type="ECO:0000313" key="3">
    <source>
        <dbReference type="Proteomes" id="UP000233556"/>
    </source>
</evidence>
<dbReference type="OrthoDB" id="10056483at2759"/>
<dbReference type="AlphaFoldDB" id="A0A2I0ULN8"/>
<evidence type="ECO:0000313" key="2">
    <source>
        <dbReference type="EMBL" id="PKU46938.1"/>
    </source>
</evidence>
<proteinExistence type="predicted"/>
<keyword evidence="2" id="KW-0548">Nucleotidyltransferase</keyword>
<evidence type="ECO:0000256" key="1">
    <source>
        <dbReference type="SAM" id="MobiDB-lite"/>
    </source>
</evidence>
<organism evidence="2 3">
    <name type="scientific">Limosa lapponica baueri</name>
    <dbReference type="NCBI Taxonomy" id="1758121"/>
    <lineage>
        <taxon>Eukaryota</taxon>
        <taxon>Metazoa</taxon>
        <taxon>Chordata</taxon>
        <taxon>Craniata</taxon>
        <taxon>Vertebrata</taxon>
        <taxon>Euteleostomi</taxon>
        <taxon>Archelosauria</taxon>
        <taxon>Archosauria</taxon>
        <taxon>Dinosauria</taxon>
        <taxon>Saurischia</taxon>
        <taxon>Theropoda</taxon>
        <taxon>Coelurosauria</taxon>
        <taxon>Aves</taxon>
        <taxon>Neognathae</taxon>
        <taxon>Neoaves</taxon>
        <taxon>Charadriiformes</taxon>
        <taxon>Scolopacidae</taxon>
        <taxon>Limosa</taxon>
    </lineage>
</organism>
<protein>
    <submittedName>
        <fullName evidence="2">Rna-directed dna polymerase from mobile element jockey-like</fullName>
    </submittedName>
</protein>
<dbReference type="EMBL" id="KZ505694">
    <property type="protein sequence ID" value="PKU46938.1"/>
    <property type="molecule type" value="Genomic_DNA"/>
</dbReference>
<accession>A0A2I0ULN8</accession>
<reference evidence="3" key="1">
    <citation type="submission" date="2017-11" db="EMBL/GenBank/DDBJ databases">
        <authorList>
            <person name="Lima N.C."/>
            <person name="Parody-Merino A.M."/>
            <person name="Battley P.F."/>
            <person name="Fidler A.E."/>
            <person name="Prosdocimi F."/>
        </authorList>
    </citation>
    <scope>NUCLEOTIDE SEQUENCE [LARGE SCALE GENOMIC DNA]</scope>
</reference>
<dbReference type="GO" id="GO:0003964">
    <property type="term" value="F:RNA-directed DNA polymerase activity"/>
    <property type="evidence" value="ECO:0007669"/>
    <property type="project" value="UniProtKB-KW"/>
</dbReference>
<gene>
    <name evidence="2" type="ORF">llap_2773</name>
</gene>
<sequence length="201" mass="21824">MPKWKPVKSGIPQWSVLGPVLLNISVSDMDSGTECTLGKFAGDINLCGVVDMLKGRDAIQKDQDRLERWACANFMKFNKAKCKVLNLSHGNPRHKYRLGGERIESSPGEKDLGVLVDDKTQHEPAMCAHSPEGQGHPGLHQMKCDQQVEGGDSTPSLFSGETQPGVLYPALELPTKEGHGPVGPGPEEGHKDDQRDGAHLL</sequence>
<keyword evidence="2" id="KW-0808">Transferase</keyword>
<keyword evidence="2" id="KW-0695">RNA-directed DNA polymerase</keyword>
<reference evidence="3" key="2">
    <citation type="submission" date="2017-12" db="EMBL/GenBank/DDBJ databases">
        <title>Genome sequence of the Bar-tailed Godwit (Limosa lapponica baueri).</title>
        <authorList>
            <person name="Lima N.C.B."/>
            <person name="Parody-Merino A.M."/>
            <person name="Battley P.F."/>
            <person name="Fidler A.E."/>
            <person name="Prosdocimi F."/>
        </authorList>
    </citation>
    <scope>NUCLEOTIDE SEQUENCE [LARGE SCALE GENOMIC DNA]</scope>
</reference>
<name>A0A2I0ULN8_LIMLA</name>
<feature type="compositionally biased region" description="Basic and acidic residues" evidence="1">
    <location>
        <begin position="187"/>
        <end position="201"/>
    </location>
</feature>
<feature type="region of interest" description="Disordered" evidence="1">
    <location>
        <begin position="170"/>
        <end position="201"/>
    </location>
</feature>
<dbReference type="PANTHER" id="PTHR33332">
    <property type="entry name" value="REVERSE TRANSCRIPTASE DOMAIN-CONTAINING PROTEIN"/>
    <property type="match status" value="1"/>
</dbReference>
<keyword evidence="3" id="KW-1185">Reference proteome</keyword>